<keyword evidence="1" id="KW-0175">Coiled coil</keyword>
<proteinExistence type="predicted"/>
<reference evidence="4" key="1">
    <citation type="submission" date="2022-12" db="EMBL/GenBank/DDBJ databases">
        <title>Draft genome assemblies for two species of Escallonia (Escalloniales).</title>
        <authorList>
            <person name="Chanderbali A."/>
            <person name="Dervinis C."/>
            <person name="Anghel I."/>
            <person name="Soltis D."/>
            <person name="Soltis P."/>
            <person name="Zapata F."/>
        </authorList>
    </citation>
    <scope>NUCLEOTIDE SEQUENCE</scope>
    <source>
        <strain evidence="4">UCBG64.0493</strain>
        <tissue evidence="4">Leaf</tissue>
    </source>
</reference>
<accession>A0AA89BTM4</accession>
<comment type="caution">
    <text evidence="4">The sequence shown here is derived from an EMBL/GenBank/DDBJ whole genome shotgun (WGS) entry which is preliminary data.</text>
</comment>
<evidence type="ECO:0000259" key="3">
    <source>
        <dbReference type="Pfam" id="PF04195"/>
    </source>
</evidence>
<dbReference type="EMBL" id="JAVXUP010000007">
    <property type="protein sequence ID" value="KAK3043396.1"/>
    <property type="molecule type" value="Genomic_DNA"/>
</dbReference>
<dbReference type="Proteomes" id="UP001188597">
    <property type="component" value="Unassembled WGS sequence"/>
</dbReference>
<evidence type="ECO:0000256" key="2">
    <source>
        <dbReference type="SAM" id="MobiDB-lite"/>
    </source>
</evidence>
<protein>
    <recommendedName>
        <fullName evidence="3">Transposase (putative) gypsy type domain-containing protein</fullName>
    </recommendedName>
</protein>
<feature type="domain" description="Transposase (putative) gypsy type" evidence="3">
    <location>
        <begin position="42"/>
        <end position="88"/>
    </location>
</feature>
<evidence type="ECO:0000313" key="5">
    <source>
        <dbReference type="Proteomes" id="UP001188597"/>
    </source>
</evidence>
<dbReference type="AlphaFoldDB" id="A0AA89BTM4"/>
<feature type="coiled-coil region" evidence="1">
    <location>
        <begin position="148"/>
        <end position="175"/>
    </location>
</feature>
<gene>
    <name evidence="4" type="ORF">RJ639_002698</name>
</gene>
<name>A0AA89BTM4_9ASTE</name>
<organism evidence="4 5">
    <name type="scientific">Escallonia herrerae</name>
    <dbReference type="NCBI Taxonomy" id="1293975"/>
    <lineage>
        <taxon>Eukaryota</taxon>
        <taxon>Viridiplantae</taxon>
        <taxon>Streptophyta</taxon>
        <taxon>Embryophyta</taxon>
        <taxon>Tracheophyta</taxon>
        <taxon>Spermatophyta</taxon>
        <taxon>Magnoliopsida</taxon>
        <taxon>eudicotyledons</taxon>
        <taxon>Gunneridae</taxon>
        <taxon>Pentapetalae</taxon>
        <taxon>asterids</taxon>
        <taxon>campanulids</taxon>
        <taxon>Escalloniales</taxon>
        <taxon>Escalloniaceae</taxon>
        <taxon>Escallonia</taxon>
    </lineage>
</organism>
<feature type="region of interest" description="Disordered" evidence="2">
    <location>
        <begin position="213"/>
        <end position="238"/>
    </location>
</feature>
<sequence>MSEEELMVLIREYSLPKGWYSRVLGLQERANYGTKFETRIYEEQVKSGYRLPLHPFTLIFFKHYCLASGKLVPNGWRKLIGLIYLVETSEYGKIIPHKPILAAVYSNLILQMYAFRGIDVIMLRNAREVAAQEKMDDVKDVEMTTLRAEELSKRETDHLARIEALEIRLERARKKIYEMGFLKAKDMFADRFPDIPLDDFVMPVVVSPFGETALPSEAGDATASHPPKDGPSGIAPEP</sequence>
<evidence type="ECO:0000256" key="1">
    <source>
        <dbReference type="SAM" id="Coils"/>
    </source>
</evidence>
<keyword evidence="5" id="KW-1185">Reference proteome</keyword>
<dbReference type="Pfam" id="PF04195">
    <property type="entry name" value="Transposase_28"/>
    <property type="match status" value="1"/>
</dbReference>
<dbReference type="InterPro" id="IPR007321">
    <property type="entry name" value="Transposase_28"/>
</dbReference>
<evidence type="ECO:0000313" key="4">
    <source>
        <dbReference type="EMBL" id="KAK3043396.1"/>
    </source>
</evidence>